<reference evidence="10 11" key="2">
    <citation type="journal article" date="2013" name="Genome Announc.">
        <title>Draft Genome Sequence of Methylobacterium mesophilicum Strain SR1.6/6, Isolated from Citrus sinensis.</title>
        <authorList>
            <person name="Marinho Almeida D."/>
            <person name="Dini-Andreote F."/>
            <person name="Camargo Neves A.A."/>
            <person name="Juca Ramos R.T."/>
            <person name="Andreote F.D."/>
            <person name="Carneiro A.R."/>
            <person name="Oliveira de Souza Lima A."/>
            <person name="Caracciolo Gomes de Sa P.H."/>
            <person name="Ribeiro Barbosa M.S."/>
            <person name="Araujo W.L."/>
            <person name="Silva A."/>
        </authorList>
    </citation>
    <scope>NUCLEOTIDE SEQUENCE [LARGE SCALE GENOMIC DNA]</scope>
    <source>
        <strain evidence="10 11">SR1.6/6</strain>
    </source>
</reference>
<evidence type="ECO:0000256" key="8">
    <source>
        <dbReference type="SAM" id="Phobius"/>
    </source>
</evidence>
<feature type="transmembrane region" description="Helical" evidence="8">
    <location>
        <begin position="139"/>
        <end position="158"/>
    </location>
</feature>
<dbReference type="GO" id="GO:0000271">
    <property type="term" value="P:polysaccharide biosynthetic process"/>
    <property type="evidence" value="ECO:0007669"/>
    <property type="project" value="UniProtKB-KW"/>
</dbReference>
<name>A0A6B9FPZ5_9HYPH</name>
<comment type="similarity">
    <text evidence="2">Belongs to the bacterial sugar transferase family.</text>
</comment>
<dbReference type="EMBL" id="CP043538">
    <property type="protein sequence ID" value="QGY03088.1"/>
    <property type="molecule type" value="Genomic_DNA"/>
</dbReference>
<dbReference type="EC" id="2.7.8.31" evidence="10"/>
<evidence type="ECO:0000256" key="6">
    <source>
        <dbReference type="ARBA" id="ARBA00023136"/>
    </source>
</evidence>
<dbReference type="InterPro" id="IPR017475">
    <property type="entry name" value="EPS_sugar_tfrase"/>
</dbReference>
<dbReference type="OrthoDB" id="9808602at2"/>
<dbReference type="GO" id="GO:0016020">
    <property type="term" value="C:membrane"/>
    <property type="evidence" value="ECO:0007669"/>
    <property type="project" value="UniProtKB-SubCell"/>
</dbReference>
<evidence type="ECO:0000256" key="5">
    <source>
        <dbReference type="ARBA" id="ARBA00022989"/>
    </source>
</evidence>
<sequence length="501" mass="55940">MFHERLPETFQVLPNAAERRRDVWSALMPRRGQAVARIALSAALAAADIATIVAITLTLELSYHCVWEDGSAWANGLRGLRLSALLSLVIVATNALRAEYNLDNAMTQKSNPQRTISLWFLAWAVVLVVSFMTKTTNDYSRIVSFGIFCLGLPALVLTRAAMVRLVRRSLSAGSTSASRVHLVGYEEDIARFYAGNEADHLGLRIVGTSYLRRVDPGADTAARHDQLQEDLDLAVSVVRFLRPDDVFVLVPWTDAAEVERCIDAFLRVPSALHLRPGAVLDRFPDLQVTRVGGVSGINIGRRPLNLGEVLVKRALDLIVATIALVALSPLLALIALAIKLDSPGPVFFRQKRYGFNQQPFGVFKFRSMRADAGAAFRQATRNDNRITQVGALLRRTNLDELPQLINVLRGEMSLVGPRPHALAHDRSFERRIALYARRHNVRPGITGWAQVNGYRGETQTDLAMERRVACDLHYIDNWSIWFDIQIMIQTVISRRAYRNAF</sequence>
<dbReference type="AlphaFoldDB" id="A0A6B9FPZ5"/>
<evidence type="ECO:0000256" key="7">
    <source>
        <dbReference type="ARBA" id="ARBA00023169"/>
    </source>
</evidence>
<dbReference type="NCBIfam" id="TIGR03023">
    <property type="entry name" value="WcaJ_sugtrans"/>
    <property type="match status" value="1"/>
</dbReference>
<keyword evidence="5 8" id="KW-1133">Transmembrane helix</keyword>
<dbReference type="InterPro" id="IPR017473">
    <property type="entry name" value="Undecaprenyl-P_gluc_Ptfrase"/>
</dbReference>
<evidence type="ECO:0000256" key="2">
    <source>
        <dbReference type="ARBA" id="ARBA00006464"/>
    </source>
</evidence>
<dbReference type="PANTHER" id="PTHR30576">
    <property type="entry name" value="COLANIC BIOSYNTHESIS UDP-GLUCOSE LIPID CARRIER TRANSFERASE"/>
    <property type="match status" value="1"/>
</dbReference>
<keyword evidence="3 10" id="KW-0808">Transferase</keyword>
<feature type="transmembrane region" description="Helical" evidence="8">
    <location>
        <begin position="116"/>
        <end position="133"/>
    </location>
</feature>
<feature type="domain" description="Bacterial sugar transferase" evidence="9">
    <location>
        <begin position="312"/>
        <end position="492"/>
    </location>
</feature>
<feature type="transmembrane region" description="Helical" evidence="8">
    <location>
        <begin position="317"/>
        <end position="338"/>
    </location>
</feature>
<keyword evidence="6 8" id="KW-0472">Membrane</keyword>
<evidence type="ECO:0000256" key="4">
    <source>
        <dbReference type="ARBA" id="ARBA00022692"/>
    </source>
</evidence>
<dbReference type="RefSeq" id="WP_010682289.1">
    <property type="nucleotide sequence ID" value="NZ_CP043538.1"/>
</dbReference>
<proteinExistence type="inferred from homology"/>
<dbReference type="Pfam" id="PF13727">
    <property type="entry name" value="CoA_binding_3"/>
    <property type="match status" value="1"/>
</dbReference>
<evidence type="ECO:0000256" key="1">
    <source>
        <dbReference type="ARBA" id="ARBA00004141"/>
    </source>
</evidence>
<feature type="transmembrane region" description="Helical" evidence="8">
    <location>
        <begin position="79"/>
        <end position="96"/>
    </location>
</feature>
<accession>A0A6B9FPZ5</accession>
<organism evidence="10 11">
    <name type="scientific">Methylobacterium mesophilicum SR1.6/6</name>
    <dbReference type="NCBI Taxonomy" id="908290"/>
    <lineage>
        <taxon>Bacteria</taxon>
        <taxon>Pseudomonadati</taxon>
        <taxon>Pseudomonadota</taxon>
        <taxon>Alphaproteobacteria</taxon>
        <taxon>Hyphomicrobiales</taxon>
        <taxon>Methylobacteriaceae</taxon>
        <taxon>Methylobacterium</taxon>
    </lineage>
</organism>
<dbReference type="Pfam" id="PF02397">
    <property type="entry name" value="Bac_transf"/>
    <property type="match status" value="1"/>
</dbReference>
<dbReference type="InterPro" id="IPR003362">
    <property type="entry name" value="Bact_transf"/>
</dbReference>
<evidence type="ECO:0000259" key="9">
    <source>
        <dbReference type="Pfam" id="PF02397"/>
    </source>
</evidence>
<dbReference type="GO" id="GO:0089702">
    <property type="term" value="F:undecaprenyl-phosphate glucose phosphotransferase activity"/>
    <property type="evidence" value="ECO:0007669"/>
    <property type="project" value="UniProtKB-EC"/>
</dbReference>
<feature type="transmembrane region" description="Helical" evidence="8">
    <location>
        <begin position="38"/>
        <end position="59"/>
    </location>
</feature>
<evidence type="ECO:0000256" key="3">
    <source>
        <dbReference type="ARBA" id="ARBA00022679"/>
    </source>
</evidence>
<dbReference type="NCBIfam" id="TIGR03025">
    <property type="entry name" value="EPS_sugtrans"/>
    <property type="match status" value="1"/>
</dbReference>
<evidence type="ECO:0000313" key="10">
    <source>
        <dbReference type="EMBL" id="QGY03088.1"/>
    </source>
</evidence>
<dbReference type="Proteomes" id="UP000012488">
    <property type="component" value="Chromosome"/>
</dbReference>
<protein>
    <submittedName>
        <fullName evidence="10">Undecaprenyl-phosphate glucose phosphotransferase</fullName>
        <ecNumber evidence="10">2.7.8.31</ecNumber>
    </submittedName>
</protein>
<gene>
    <name evidence="10" type="ORF">MMSR116_15250</name>
</gene>
<keyword evidence="4 8" id="KW-0812">Transmembrane</keyword>
<dbReference type="PANTHER" id="PTHR30576:SF21">
    <property type="entry name" value="UDP-GLUCOSE:UNDECAPRENYL-PHOSPHATE GLUCOSE-1-PHOSPHATE TRANSFERASE"/>
    <property type="match status" value="1"/>
</dbReference>
<dbReference type="GO" id="GO:0009242">
    <property type="term" value="P:colanic acid biosynthetic process"/>
    <property type="evidence" value="ECO:0007669"/>
    <property type="project" value="TreeGrafter"/>
</dbReference>
<dbReference type="KEGG" id="mmes:MMSR116_15250"/>
<evidence type="ECO:0000313" key="11">
    <source>
        <dbReference type="Proteomes" id="UP000012488"/>
    </source>
</evidence>
<comment type="subcellular location">
    <subcellularLocation>
        <location evidence="1">Membrane</location>
        <topology evidence="1">Multi-pass membrane protein</topology>
    </subcellularLocation>
</comment>
<reference evidence="10 11" key="1">
    <citation type="journal article" date="2012" name="Genet. Mol. Biol.">
        <title>Analysis of 16S rRNA and mxaF genes revealing insights into Methylobacterium niche-specific plant association.</title>
        <authorList>
            <person name="Dourado M.N."/>
            <person name="Andreote F.D."/>
            <person name="Dini-Andreote F."/>
            <person name="Conti R."/>
            <person name="Araujo J.M."/>
            <person name="Araujo W.L."/>
        </authorList>
    </citation>
    <scope>NUCLEOTIDE SEQUENCE [LARGE SCALE GENOMIC DNA]</scope>
    <source>
        <strain evidence="10 11">SR1.6/6</strain>
    </source>
</reference>
<keyword evidence="7" id="KW-0270">Exopolysaccharide synthesis</keyword>